<keyword evidence="3" id="KW-0732">Signal</keyword>
<dbReference type="Gene3D" id="2.180.10.10">
    <property type="entry name" value="RHS repeat-associated core"/>
    <property type="match status" value="3"/>
</dbReference>
<dbReference type="InterPro" id="IPR056823">
    <property type="entry name" value="TEN-like_YD-shell"/>
</dbReference>
<feature type="domain" description="M23ase beta-sheet core" evidence="4">
    <location>
        <begin position="1728"/>
        <end position="1815"/>
    </location>
</feature>
<feature type="region of interest" description="Disordered" evidence="2">
    <location>
        <begin position="584"/>
        <end position="609"/>
    </location>
</feature>
<evidence type="ECO:0000313" key="6">
    <source>
        <dbReference type="EMBL" id="BAM86886.1"/>
    </source>
</evidence>
<dbReference type="InterPro" id="IPR022385">
    <property type="entry name" value="Rhs_assc_core"/>
</dbReference>
<dbReference type="PANTHER" id="PTHR32305:SF15">
    <property type="entry name" value="PROTEIN RHSA-RELATED"/>
    <property type="match status" value="1"/>
</dbReference>
<evidence type="ECO:0000313" key="7">
    <source>
        <dbReference type="Proteomes" id="UP000011841"/>
    </source>
</evidence>
<dbReference type="HOGENOM" id="CLU_237147_0_0_5"/>
<name>M4Z2F1_9BRAD</name>
<feature type="compositionally biased region" description="Gly residues" evidence="2">
    <location>
        <begin position="288"/>
        <end position="301"/>
    </location>
</feature>
<dbReference type="Proteomes" id="UP000011841">
    <property type="component" value="Chromosome"/>
</dbReference>
<feature type="compositionally biased region" description="Gly residues" evidence="2">
    <location>
        <begin position="597"/>
        <end position="609"/>
    </location>
</feature>
<dbReference type="EMBL" id="AP012603">
    <property type="protein sequence ID" value="BAM86886.1"/>
    <property type="molecule type" value="Genomic_DNA"/>
</dbReference>
<evidence type="ECO:0000259" key="5">
    <source>
        <dbReference type="Pfam" id="PF25023"/>
    </source>
</evidence>
<evidence type="ECO:0000256" key="1">
    <source>
        <dbReference type="ARBA" id="ARBA00022737"/>
    </source>
</evidence>
<dbReference type="GeneID" id="301820936"/>
<dbReference type="CDD" id="cd12797">
    <property type="entry name" value="M23_peptidase"/>
    <property type="match status" value="1"/>
</dbReference>
<accession>M4Z2F1</accession>
<reference evidence="6 7" key="1">
    <citation type="journal article" date="2013" name="Appl. Environ. Microbiol.">
        <title>Genome analysis suggests that the soil oligotrophic bacterium Agromonas oligotrophica (Bradyrhizobium oligotrophicum) is a nitrogen-fixing symbiont of Aeschynomene indica.</title>
        <authorList>
            <person name="Okubo T."/>
            <person name="Fukushima S."/>
            <person name="Itakura M."/>
            <person name="Oshima K."/>
            <person name="Longtonglang A."/>
            <person name="Teaumroong N."/>
            <person name="Mitsui H."/>
            <person name="Hattori M."/>
            <person name="Hattori R."/>
            <person name="Hattori T."/>
            <person name="Minamisawa K."/>
        </authorList>
    </citation>
    <scope>NUCLEOTIDE SEQUENCE [LARGE SCALE GENOMIC DNA]</scope>
    <source>
        <strain evidence="6 7">S58</strain>
    </source>
</reference>
<dbReference type="STRING" id="1245469.S58_08750"/>
<feature type="region of interest" description="Disordered" evidence="2">
    <location>
        <begin position="378"/>
        <end position="397"/>
    </location>
</feature>
<dbReference type="eggNOG" id="COG0739">
    <property type="taxonomic scope" value="Bacteria"/>
</dbReference>
<feature type="region of interest" description="Disordered" evidence="2">
    <location>
        <begin position="274"/>
        <end position="301"/>
    </location>
</feature>
<dbReference type="InterPro" id="IPR011055">
    <property type="entry name" value="Dup_hybrid_motif"/>
</dbReference>
<dbReference type="NCBIfam" id="TIGR03696">
    <property type="entry name" value="Rhs_assc_core"/>
    <property type="match status" value="1"/>
</dbReference>
<dbReference type="InterPro" id="IPR031325">
    <property type="entry name" value="RHS_repeat"/>
</dbReference>
<feature type="region of interest" description="Disordered" evidence="2">
    <location>
        <begin position="178"/>
        <end position="220"/>
    </location>
</feature>
<dbReference type="KEGG" id="aol:S58_08750"/>
<evidence type="ECO:0000256" key="3">
    <source>
        <dbReference type="SAM" id="SignalP"/>
    </source>
</evidence>
<dbReference type="SUPFAM" id="SSF51261">
    <property type="entry name" value="Duplicated hybrid motif"/>
    <property type="match status" value="1"/>
</dbReference>
<organism evidence="6 7">
    <name type="scientific">Bradyrhizobium oligotrophicum S58</name>
    <dbReference type="NCBI Taxonomy" id="1245469"/>
    <lineage>
        <taxon>Bacteria</taxon>
        <taxon>Pseudomonadati</taxon>
        <taxon>Pseudomonadota</taxon>
        <taxon>Alphaproteobacteria</taxon>
        <taxon>Hyphomicrobiales</taxon>
        <taxon>Nitrobacteraceae</taxon>
        <taxon>Bradyrhizobium</taxon>
    </lineage>
</organism>
<dbReference type="Pfam" id="PF01551">
    <property type="entry name" value="Peptidase_M23"/>
    <property type="match status" value="1"/>
</dbReference>
<dbReference type="Pfam" id="PF25023">
    <property type="entry name" value="TEN_YD-shell"/>
    <property type="match status" value="2"/>
</dbReference>
<dbReference type="Pfam" id="PF05593">
    <property type="entry name" value="RHS_repeat"/>
    <property type="match status" value="3"/>
</dbReference>
<feature type="signal peptide" evidence="3">
    <location>
        <begin position="1"/>
        <end position="37"/>
    </location>
</feature>
<feature type="chain" id="PRO_5004061505" evidence="3">
    <location>
        <begin position="38"/>
        <end position="1840"/>
    </location>
</feature>
<dbReference type="PATRIC" id="fig|1245469.3.peg.895"/>
<evidence type="ECO:0000256" key="2">
    <source>
        <dbReference type="SAM" id="MobiDB-lite"/>
    </source>
</evidence>
<dbReference type="NCBIfam" id="TIGR01643">
    <property type="entry name" value="YD_repeat_2x"/>
    <property type="match status" value="3"/>
</dbReference>
<evidence type="ECO:0000259" key="4">
    <source>
        <dbReference type="Pfam" id="PF01551"/>
    </source>
</evidence>
<dbReference type="InterPro" id="IPR006530">
    <property type="entry name" value="YD"/>
</dbReference>
<feature type="domain" description="Teneurin-like YD-shell" evidence="5">
    <location>
        <begin position="1033"/>
        <end position="1208"/>
    </location>
</feature>
<keyword evidence="1" id="KW-0677">Repeat</keyword>
<dbReference type="InterPro" id="IPR016047">
    <property type="entry name" value="M23ase_b-sheet_dom"/>
</dbReference>
<dbReference type="PANTHER" id="PTHR32305">
    <property type="match status" value="1"/>
</dbReference>
<feature type="domain" description="Teneurin-like YD-shell" evidence="5">
    <location>
        <begin position="1365"/>
        <end position="1469"/>
    </location>
</feature>
<dbReference type="eggNOG" id="COG3209">
    <property type="taxonomic scope" value="Bacteria"/>
</dbReference>
<dbReference type="RefSeq" id="WP_015664021.1">
    <property type="nucleotide sequence ID" value="NC_020453.1"/>
</dbReference>
<keyword evidence="7" id="KW-1185">Reference proteome</keyword>
<gene>
    <name evidence="6" type="ORF">S58_08750</name>
</gene>
<dbReference type="InterPro" id="IPR050708">
    <property type="entry name" value="T6SS_VgrG/RHS"/>
</dbReference>
<dbReference type="Gene3D" id="2.70.70.10">
    <property type="entry name" value="Glucose Permease (Domain IIA)"/>
    <property type="match status" value="1"/>
</dbReference>
<proteinExistence type="predicted"/>
<feature type="region of interest" description="Disordered" evidence="2">
    <location>
        <begin position="499"/>
        <end position="531"/>
    </location>
</feature>
<protein>
    <submittedName>
        <fullName evidence="6">Uncharacterized protein</fullName>
    </submittedName>
</protein>
<sequence>MFKAVSFRVSRSSRFAGLRGLALALLMGSAVPSGAGAAQIFLTSGSTWTVPSDWNSANNTIEVIGGGAGGAGSNASTEGAGGGGGGGYSKISNLPLQPGASITYRVGAGGAGGGAASAGAGGGDTYFNGSGTTCQAQSVCAKGGSAGLNSSGLNAAAGGQGGALANGIGSVRYSGGAGGNSGASSNGGGGGGGAAGPLGHGGNGGSSGQNGSGGGGGGNGGGTSGVGAGAGGNNNSGVGGGSAGSAGVPGGNGNRGGGGGAGYWNASAWVNNAGGSGSTGTEWDASHGSGGGGGSGAGGGGGAGAANGAAALYGAGGPGGSGNNTAGMPGASGIIVINYTPVPPPPSSATRIYLTSGSTWTVPSDWNSSSNTVEVIGGGGGGAGSNSSTEGAGGGGGGGYSKTVNLSLQPGSSVSYRIGLGGGGGGAANAGAGGGDTYFNGTGTTCLWQSVCAKGGSSGQGSSGLNAAGGGAGGTAGSGVGTVRYSGGAGGNSGANSNGGGGGGGAAGPNGNGGNGGTSGQNGSGAGGGGHGGGTNGAGAGVGGNNYVGTGGGSAGVAGVPGGVGSNGGGGGAGYWSGVNNAGGSGSTGSEWDATHGSGGGGGSGAGGGGGPGAANGAAGLYGAGGPGGSGNSMAGTAGAQGIIVITYTPATGSGSGSTPVADIYTITRTSSFSYDAASGLLTQEVVEPDTPAARLQTDYVYDAFGHKQSVTVGGADIVSRSSTSTYDARGQFGTSNTNALGQSESFQYDLRFGQPTSQTGPNGLTTTFSYDEFGRKIQVVSPDGTQTRWSYQFCSGVNGGTASCMSGASYLVQQTSFAVDGSTVIAPPATVFFDALEREIGRQTQGFDGSIVQATKSYDALGRVTQTSRPYFQNGGTPRYTTLTYDTLGRVVTTTQPDGSISQAAYHGLTTTETNALNQTRTTVKNSQGQVVSVTDALGQTLTAAYDAVGNMVQTTDPVGNVVTASYDIRGRKISSSDPDLGIWSYTYNTLGQLTTQTDAKGQVVSVSYDKLGRTVQRVEPDMTSVWVYDTAANGIGKLASTGITSGSGNGFARSVSYDSLGRPLQVATTVDGATYTMGATYDANSRLTKVSYPSGFTARYGYNSLGFANQLQDDATSQSYWTAYAMDAEGHITQQAAGNGLVTTRGFDPLTGSLLSVVTGVNNAVQNQTFGYDRLGNLTSRGDGNTNVSESFAYDALSRLTTSTTNVNTAPLVKTFAYSPIGNILSKSDVGTYTYPAAGQPRPHAVTAVSGGTISATFIYDANGNQTSGLGRSIVYTSYNKPASITQGTRTISFVDDTDHQRFKQVTPEGTTLYIAAFGVAAEVQNPGTVTQKWTDYLLVGNARVGMRVAQTSGGSTTITTRYFHTDHLGSISAISDQNGLLVERLSYDAWGKRRNADGSDDTTGSITSQTTRGFTDHEQLSVGGLIHMNGRVYDPLLARFTSADTMTESPFSTQGWNRYSYVGNDPLTFTDPSGHCFLGCFWNAIGKAFSSAWRAVTHFFQTNAIARSILQIALTIGMGGSPIAAGLAAAIVTGLSGGSLGDVIKSGLIAGFSAFAFSQIPVMSLAQIAAAPMRFVGAVAANAVVGCASSAISGGSCQSGAASAAAGALLSPITGELFPDAKTNIAQRIGGTIVQATAGGIASVAGGGKFANGAVSGALQYLASFSPENGATDGATGGGGAPAWRFTRDQNGNLVYVENNWAFSTCDECLYMTDAYGAPRGNGTLHPGLDFSTRGLTGIDALSIVDGKVIQIGSNGFGPYSVTIQANDGLFYTYGHLNNNYVKEGQRVEWGTPLGEIGNLGFSTGIHLHIQASAVAPFGVTSRMIGIKCSQSLIRGC</sequence>